<organism evidence="1 2">
    <name type="scientific">Candidatus Coproplasma excrementigallinarum</name>
    <dbReference type="NCBI Taxonomy" id="2840747"/>
    <lineage>
        <taxon>Bacteria</taxon>
        <taxon>Bacillati</taxon>
        <taxon>Bacillota</taxon>
        <taxon>Clostridia</taxon>
        <taxon>Eubacteriales</taxon>
        <taxon>Candidatus Coproplasma</taxon>
    </lineage>
</organism>
<protein>
    <submittedName>
        <fullName evidence="1">Uncharacterized protein</fullName>
    </submittedName>
</protein>
<gene>
    <name evidence="1" type="ORF">IAB69_00245</name>
</gene>
<name>A0A9D1MJ47_9FIRM</name>
<dbReference type="EMBL" id="DVNE01000003">
    <property type="protein sequence ID" value="HIU61066.1"/>
    <property type="molecule type" value="Genomic_DNA"/>
</dbReference>
<comment type="caution">
    <text evidence="1">The sequence shown here is derived from an EMBL/GenBank/DDBJ whole genome shotgun (WGS) entry which is preliminary data.</text>
</comment>
<accession>A0A9D1MJ47</accession>
<evidence type="ECO:0000313" key="1">
    <source>
        <dbReference type="EMBL" id="HIU61066.1"/>
    </source>
</evidence>
<evidence type="ECO:0000313" key="2">
    <source>
        <dbReference type="Proteomes" id="UP000824110"/>
    </source>
</evidence>
<dbReference type="AlphaFoldDB" id="A0A9D1MJ47"/>
<reference evidence="1" key="1">
    <citation type="submission" date="2020-10" db="EMBL/GenBank/DDBJ databases">
        <authorList>
            <person name="Gilroy R."/>
        </authorList>
    </citation>
    <scope>NUCLEOTIDE SEQUENCE</scope>
    <source>
        <strain evidence="1">CHK195-12923</strain>
    </source>
</reference>
<sequence length="139" mass="15850">MEFEEISKDLQETFLRLYKENLNICESILEDDRWIYPILRINSASEPKLISMQSQDNKADFDIMIKKVKEILNSQSFDTASLSYSSSSVLKNSDALVTYLVDKSGVGALYFTAYHFKGLLKKKVVFDKHLLGAVIDNAL</sequence>
<dbReference type="Proteomes" id="UP000824110">
    <property type="component" value="Unassembled WGS sequence"/>
</dbReference>
<proteinExistence type="predicted"/>
<reference evidence="1" key="2">
    <citation type="journal article" date="2021" name="PeerJ">
        <title>Extensive microbial diversity within the chicken gut microbiome revealed by metagenomics and culture.</title>
        <authorList>
            <person name="Gilroy R."/>
            <person name="Ravi A."/>
            <person name="Getino M."/>
            <person name="Pursley I."/>
            <person name="Horton D.L."/>
            <person name="Alikhan N.F."/>
            <person name="Baker D."/>
            <person name="Gharbi K."/>
            <person name="Hall N."/>
            <person name="Watson M."/>
            <person name="Adriaenssens E.M."/>
            <person name="Foster-Nyarko E."/>
            <person name="Jarju S."/>
            <person name="Secka A."/>
            <person name="Antonio M."/>
            <person name="Oren A."/>
            <person name="Chaudhuri R.R."/>
            <person name="La Ragione R."/>
            <person name="Hildebrand F."/>
            <person name="Pallen M.J."/>
        </authorList>
    </citation>
    <scope>NUCLEOTIDE SEQUENCE</scope>
    <source>
        <strain evidence="1">CHK195-12923</strain>
    </source>
</reference>